<accession>A0A0U3T5Y9</accession>
<dbReference type="SUPFAM" id="SSF55961">
    <property type="entry name" value="Bet v1-like"/>
    <property type="match status" value="1"/>
</dbReference>
<dbReference type="EMBL" id="CP011502">
    <property type="protein sequence ID" value="ALX06024.1"/>
    <property type="molecule type" value="Genomic_DNA"/>
</dbReference>
<reference evidence="1 2" key="1">
    <citation type="journal article" date="1991" name="Int. J. Syst. Bacteriol.">
        <title>Description of the erythromycin-producing bacterium Arthrobacter sp. strain NRRL B-3381 as Aeromicrobium erythreum gen. nov., sp. nov.</title>
        <authorList>
            <person name="Miller E.S."/>
            <person name="Woese C.R."/>
            <person name="Brenner S."/>
        </authorList>
    </citation>
    <scope>NUCLEOTIDE SEQUENCE [LARGE SCALE GENOMIC DNA]</scope>
    <source>
        <strain evidence="1 2">AR18</strain>
    </source>
</reference>
<gene>
    <name evidence="1" type="ORF">AERYTH_15615</name>
</gene>
<name>A0A0U3T5Y9_9ACTN</name>
<dbReference type="OrthoDB" id="3750471at2"/>
<dbReference type="Gene3D" id="3.30.530.20">
    <property type="match status" value="1"/>
</dbReference>
<dbReference type="KEGG" id="aer:AERYTH_15615"/>
<evidence type="ECO:0000313" key="1">
    <source>
        <dbReference type="EMBL" id="ALX06024.1"/>
    </source>
</evidence>
<dbReference type="RefSeq" id="WP_067860574.1">
    <property type="nucleotide sequence ID" value="NZ_CP011502.1"/>
</dbReference>
<protein>
    <submittedName>
        <fullName evidence="1">Uncharacterized protein</fullName>
    </submittedName>
</protein>
<dbReference type="PATRIC" id="fig|2041.4.peg.3260"/>
<dbReference type="InterPro" id="IPR023393">
    <property type="entry name" value="START-like_dom_sf"/>
</dbReference>
<dbReference type="AlphaFoldDB" id="A0A0U3T5Y9"/>
<dbReference type="Proteomes" id="UP000067689">
    <property type="component" value="Chromosome"/>
</dbReference>
<proteinExistence type="predicted"/>
<dbReference type="STRING" id="2041.AERYTH_15615"/>
<evidence type="ECO:0000313" key="2">
    <source>
        <dbReference type="Proteomes" id="UP000067689"/>
    </source>
</evidence>
<keyword evidence="2" id="KW-1185">Reference proteome</keyword>
<sequence length="141" mass="15706">MLIDGHEIESSLARERLWEELVSLENISEWSALEECVSTDSTVLDPTSSYVCKHHNGLHGVDATVRVADFRAGQCLALRTETPMADLLETIELHDHLTGSRLTYSVDATSASFGPAATVWLHRHVVFVCDKLNQFANRELV</sequence>
<organism evidence="1 2">
    <name type="scientific">Aeromicrobium erythreum</name>
    <dbReference type="NCBI Taxonomy" id="2041"/>
    <lineage>
        <taxon>Bacteria</taxon>
        <taxon>Bacillati</taxon>
        <taxon>Actinomycetota</taxon>
        <taxon>Actinomycetes</taxon>
        <taxon>Propionibacteriales</taxon>
        <taxon>Nocardioidaceae</taxon>
        <taxon>Aeromicrobium</taxon>
    </lineage>
</organism>